<dbReference type="Proteomes" id="UP000069906">
    <property type="component" value="Chromosome"/>
</dbReference>
<evidence type="ECO:0000256" key="4">
    <source>
        <dbReference type="ARBA" id="ARBA00035204"/>
    </source>
</evidence>
<evidence type="ECO:0000256" key="5">
    <source>
        <dbReference type="HAMAP-Rule" id="MF_00374"/>
    </source>
</evidence>
<evidence type="ECO:0000256" key="3">
    <source>
        <dbReference type="ARBA" id="ARBA00023274"/>
    </source>
</evidence>
<name>A0A0F7PFF4_9EURY</name>
<dbReference type="FunFam" id="1.10.287.310:FF:000001">
    <property type="entry name" value="50S ribosomal protein L29"/>
    <property type="match status" value="1"/>
</dbReference>
<keyword evidence="3 5" id="KW-0687">Ribonucleoprotein</keyword>
<evidence type="ECO:0000313" key="6">
    <source>
        <dbReference type="EMBL" id="AKH98259.1"/>
    </source>
</evidence>
<dbReference type="PATRIC" id="fig|1604004.4.peg.1867"/>
<dbReference type="SUPFAM" id="SSF46561">
    <property type="entry name" value="Ribosomal protein L29 (L29p)"/>
    <property type="match status" value="1"/>
</dbReference>
<dbReference type="HAMAP" id="MF_00374">
    <property type="entry name" value="Ribosomal_uL29"/>
    <property type="match status" value="1"/>
</dbReference>
<dbReference type="Gene3D" id="1.10.287.310">
    <property type="match status" value="1"/>
</dbReference>
<evidence type="ECO:0000313" key="7">
    <source>
        <dbReference type="Proteomes" id="UP000069906"/>
    </source>
</evidence>
<evidence type="ECO:0000256" key="2">
    <source>
        <dbReference type="ARBA" id="ARBA00022980"/>
    </source>
</evidence>
<dbReference type="CDD" id="cd00427">
    <property type="entry name" value="Ribosomal_L29_HIP"/>
    <property type="match status" value="1"/>
</dbReference>
<organism evidence="6 7">
    <name type="scientific">Halanaeroarchaeum sulfurireducens</name>
    <dbReference type="NCBI Taxonomy" id="1604004"/>
    <lineage>
        <taxon>Archaea</taxon>
        <taxon>Methanobacteriati</taxon>
        <taxon>Methanobacteriota</taxon>
        <taxon>Stenosarchaea group</taxon>
        <taxon>Halobacteria</taxon>
        <taxon>Halobacteriales</taxon>
        <taxon>Halobacteriaceae</taxon>
        <taxon>Halanaeroarchaeum</taxon>
    </lineage>
</organism>
<sequence>MILHPEELRDMTPAERQSELEEIETELMNTRAVKAAGGAPENPGRIRELRRTIARIKTIQTEEGDVTEATAEQSEETEV</sequence>
<dbReference type="InterPro" id="IPR001854">
    <property type="entry name" value="Ribosomal_uL29"/>
</dbReference>
<evidence type="ECO:0000256" key="1">
    <source>
        <dbReference type="ARBA" id="ARBA00009254"/>
    </source>
</evidence>
<keyword evidence="2 5" id="KW-0689">Ribosomal protein</keyword>
<dbReference type="GO" id="GO:0003735">
    <property type="term" value="F:structural constituent of ribosome"/>
    <property type="evidence" value="ECO:0007669"/>
    <property type="project" value="InterPro"/>
</dbReference>
<dbReference type="GO" id="GO:0006412">
    <property type="term" value="P:translation"/>
    <property type="evidence" value="ECO:0007669"/>
    <property type="project" value="UniProtKB-UniRule"/>
</dbReference>
<dbReference type="EMBL" id="CP008874">
    <property type="protein sequence ID" value="AKH98259.1"/>
    <property type="molecule type" value="Genomic_DNA"/>
</dbReference>
<dbReference type="InterPro" id="IPR018254">
    <property type="entry name" value="Ribosomal_uL29_CS"/>
</dbReference>
<dbReference type="HOGENOM" id="CLU_158491_2_2_2"/>
<dbReference type="InterPro" id="IPR036049">
    <property type="entry name" value="Ribosomal_uL29_sf"/>
</dbReference>
<accession>A0A0F7PFF4</accession>
<proteinExistence type="inferred from homology"/>
<dbReference type="KEGG" id="hsu:HLASF_1787"/>
<dbReference type="Pfam" id="PF00831">
    <property type="entry name" value="Ribosomal_L29"/>
    <property type="match status" value="1"/>
</dbReference>
<dbReference type="RefSeq" id="WP_050048934.1">
    <property type="nucleotide sequence ID" value="NZ_CP008874.1"/>
</dbReference>
<dbReference type="NCBIfam" id="TIGR00012">
    <property type="entry name" value="L29"/>
    <property type="match status" value="1"/>
</dbReference>
<protein>
    <recommendedName>
        <fullName evidence="4 5">Large ribosomal subunit protein uL29</fullName>
    </recommendedName>
</protein>
<comment type="similarity">
    <text evidence="1 5">Belongs to the universal ribosomal protein uL29 family.</text>
</comment>
<keyword evidence="7" id="KW-1185">Reference proteome</keyword>
<reference evidence="6 7" key="1">
    <citation type="journal article" date="2015" name="ISME J.">
        <title>Elemental sulfur and acetate can support life of a novel strictly anaerobic haloarchaeon.</title>
        <authorList>
            <person name="Sorokin D.Y."/>
            <person name="Kublanov I.V."/>
            <person name="Gavrilov S.N."/>
            <person name="Rojo D."/>
            <person name="Roman P."/>
            <person name="Golyshin P.N."/>
            <person name="Slepak V.Z."/>
            <person name="Smedile F."/>
            <person name="Ferrer M."/>
            <person name="Messina E."/>
            <person name="La Cono V."/>
            <person name="Yakimov M.M."/>
        </authorList>
    </citation>
    <scope>NUCLEOTIDE SEQUENCE [LARGE SCALE GENOMIC DNA]</scope>
    <source>
        <strain evidence="6 7">HSR2</strain>
    </source>
</reference>
<gene>
    <name evidence="6" type="primary">rpl29p</name>
    <name evidence="5" type="synonym">rpl29</name>
    <name evidence="6" type="ORF">HLASF_1787</name>
</gene>
<dbReference type="AlphaFoldDB" id="A0A0F7PFF4"/>
<dbReference type="GO" id="GO:1990904">
    <property type="term" value="C:ribonucleoprotein complex"/>
    <property type="evidence" value="ECO:0007669"/>
    <property type="project" value="UniProtKB-KW"/>
</dbReference>
<dbReference type="PROSITE" id="PS00579">
    <property type="entry name" value="RIBOSOMAL_L29"/>
    <property type="match status" value="1"/>
</dbReference>
<dbReference type="GeneID" id="25159939"/>
<dbReference type="GO" id="GO:0005840">
    <property type="term" value="C:ribosome"/>
    <property type="evidence" value="ECO:0007669"/>
    <property type="project" value="UniProtKB-KW"/>
</dbReference>
<dbReference type="OrthoDB" id="11736at2157"/>